<dbReference type="GO" id="GO:0004672">
    <property type="term" value="F:protein kinase activity"/>
    <property type="evidence" value="ECO:0007669"/>
    <property type="project" value="InterPro"/>
</dbReference>
<dbReference type="InterPro" id="IPR036322">
    <property type="entry name" value="WD40_repeat_dom_sf"/>
</dbReference>
<comment type="caution">
    <text evidence="7">The sequence shown here is derived from an EMBL/GenBank/DDBJ whole genome shotgun (WGS) entry which is preliminary data.</text>
</comment>
<keyword evidence="1 3" id="KW-0853">WD repeat</keyword>
<accession>A0A8J5FG57</accession>
<dbReference type="SUPFAM" id="SSF50978">
    <property type="entry name" value="WD40 repeat-like"/>
    <property type="match status" value="1"/>
</dbReference>
<dbReference type="PANTHER" id="PTHR46866">
    <property type="entry name" value="GH12955P"/>
    <property type="match status" value="1"/>
</dbReference>
<sequence length="1624" mass="180076">MGRSAPCFECLERQLQYDFSPDLVFRYGISDSALPFGSSAAVQVNLTGDGDNNLREQNEGNQSSLEKGPCQKDVDDNSVRNGWQPSIQNGSLLSFIGSGDDLVAYNHKTSVRNPEWQYIIKTITKLNPAVYVGRASYATVRNLCLNYVYGTTENNATSLIKFFTEGSTDHCAANFLKSVAFPATENNFTGSMRNPNIFPILGILEAQEHLYLLHPEAPYTLDNIMNYSPNVLKSDWHIRFLAYQILSALAYIHALGFSHGNISPSSIHLNESCWAWLSVSEISCLKEASSASEKSCFIEECPCQAIYADLGLSTSMFWSTNFKLWWAGELSNYEYLLVLNKLAGRRWGNNSFHMVMPWVIDFSVKPDENSDAGWRDLTKSKWRLAKGDEQLDFTYSSSEVPHHVSDECLSELAVCSYKARRLPLSVLRSAVRSVYEPNEYPSSMQRLYQWTPDECIPEFYSDPRIFTSLHSEMSDLALPHWVTSSEEFISLHRDALESDRVSQQLHHWIDITFGYKLSGQPSIEAKNVMLPTSDPSMPNLTGRLQLFTKPHPRRRGITAHSYFYGIKESCLKCQLQHESKGSKCTNNLLHLDSREQLSETSFLENLELANLFSEETCHLDPVYCGNTCSLRNQPNDLSAIDILEEPSSTSVPSDFDLCSLLECFEPDASSFMGFQEFLKWRQISSSSSVQSEKQSWDIFSFGCILAELYLKRPLFDCVSFAAYKESGVNPVAVQELPPHVAVLVEESIDKDWRRRASAKCFLESPYFSGTVRSAYLFLAPFQLLANTGYCFQYAAKLANGGALRSMGPFAAEICASFCLHLAKSSLSDVETESLLCLLKEFLNCLSSGAVKALFFPMIKNVLQAGATPVCAPASQYSHLKVSLLQDSFMQDLWKKLGKQAYLEKMHSLVIANLVNPPDKAIASASAVMLIGSSEELGFPITIHQTVLPLVHSFGKGLCSDGIEALVRIGSLLGEAFITRQLLPLLRNTISTCIDVVQSNRPEPMHGWALLAIIDSFFTLDGLLMAMHAELILKELVQDQVCPHVKVVATTLISLCKRLGPELTNLYVMPQLKNLFDELAFSQSTTSKPGTSGWNLKVSRQKLDEVTQIESRMDIVLLLYPCLASLLGIEKLRQSCSVWFILEQNLQRYYNWKWDVVGETQRSGGENASTQRLNVGRSSSLAYNPAKYLMNDVGWFVPQGHGAKSSMSLLSSKVELQYSNKFTQHSENSNLNSVGPWFWFPSPGAGSDGPDFLGHSGGLKDKPSWKIKASILYSARAHPGAVRSIAVCHDECTVYTGGVGPGFKGSVQKWELERMSCISGYYGHDEVVNAICTLSVSGRIASCDGTIHVWNGDTGKLISAYAESSVSFPLPNATKVTIEQSNILTPNELTGGILSNAFSGSLYTSMHFLDSEDKLLAGMGNGSVRFIDVSQGRKLQLWKTDAAEYSFSSLVSAICSCGSENVRAEKGSNPPTWIATGLSSGHCRLIDVRCGNIISNWKAHDGYITKMAAPEDYLIVSSSLDKSLRVWDLRRSLTPQAGVLRVHSDAITSFAVWAQDVISVSRNKVATSSLSRSINQGGNYQLSPRTLYSVDRGLRSHSIISTISILPFSKLFLVGTEDGFLKICN</sequence>
<feature type="region of interest" description="Disordered" evidence="4">
    <location>
        <begin position="48"/>
        <end position="81"/>
    </location>
</feature>
<dbReference type="Pfam" id="PF00400">
    <property type="entry name" value="WD40"/>
    <property type="match status" value="2"/>
</dbReference>
<dbReference type="InterPro" id="IPR011009">
    <property type="entry name" value="Kinase-like_dom_sf"/>
</dbReference>
<dbReference type="SUPFAM" id="SSF56112">
    <property type="entry name" value="Protein kinase-like (PK-like)"/>
    <property type="match status" value="2"/>
</dbReference>
<dbReference type="GO" id="GO:0005524">
    <property type="term" value="F:ATP binding"/>
    <property type="evidence" value="ECO:0007669"/>
    <property type="project" value="InterPro"/>
</dbReference>
<dbReference type="Gene3D" id="1.10.510.10">
    <property type="entry name" value="Transferase(Phosphotransferase) domain 1"/>
    <property type="match status" value="2"/>
</dbReference>
<dbReference type="Pfam" id="PF02138">
    <property type="entry name" value="Beach"/>
    <property type="match status" value="1"/>
</dbReference>
<dbReference type="PROSITE" id="PS50294">
    <property type="entry name" value="WD_REPEATS_REGION"/>
    <property type="match status" value="1"/>
</dbReference>
<evidence type="ECO:0008006" key="9">
    <source>
        <dbReference type="Google" id="ProtNLM"/>
    </source>
</evidence>
<dbReference type="Gene3D" id="1.10.1540.10">
    <property type="entry name" value="BEACH domain"/>
    <property type="match status" value="1"/>
</dbReference>
<name>A0A8J5FG57_ZINOF</name>
<evidence type="ECO:0000256" key="2">
    <source>
        <dbReference type="ARBA" id="ARBA00022737"/>
    </source>
</evidence>
<dbReference type="InterPro" id="IPR001680">
    <property type="entry name" value="WD40_rpt"/>
</dbReference>
<evidence type="ECO:0000259" key="5">
    <source>
        <dbReference type="PROSITE" id="PS50011"/>
    </source>
</evidence>
<evidence type="ECO:0000313" key="8">
    <source>
        <dbReference type="Proteomes" id="UP000734854"/>
    </source>
</evidence>
<dbReference type="InterPro" id="IPR015943">
    <property type="entry name" value="WD40/YVTN_repeat-like_dom_sf"/>
</dbReference>
<dbReference type="InterPro" id="IPR000719">
    <property type="entry name" value="Prot_kinase_dom"/>
</dbReference>
<feature type="repeat" description="WD" evidence="3">
    <location>
        <begin position="1496"/>
        <end position="1536"/>
    </location>
</feature>
<evidence type="ECO:0000313" key="7">
    <source>
        <dbReference type="EMBL" id="KAG6487689.1"/>
    </source>
</evidence>
<dbReference type="InterPro" id="IPR000409">
    <property type="entry name" value="BEACH_dom"/>
</dbReference>
<gene>
    <name evidence="7" type="ORF">ZIOFF_056284</name>
</gene>
<dbReference type="PROSITE" id="PS00678">
    <property type="entry name" value="WD_REPEATS_1"/>
    <property type="match status" value="1"/>
</dbReference>
<dbReference type="Proteomes" id="UP000734854">
    <property type="component" value="Unassembled WGS sequence"/>
</dbReference>
<evidence type="ECO:0000256" key="4">
    <source>
        <dbReference type="SAM" id="MobiDB-lite"/>
    </source>
</evidence>
<dbReference type="PROSITE" id="PS50011">
    <property type="entry name" value="PROTEIN_KINASE_DOM"/>
    <property type="match status" value="1"/>
</dbReference>
<dbReference type="PANTHER" id="PTHR46866:SF1">
    <property type="entry name" value="GH12955P"/>
    <property type="match status" value="1"/>
</dbReference>
<keyword evidence="8" id="KW-1185">Reference proteome</keyword>
<reference evidence="7 8" key="1">
    <citation type="submission" date="2020-08" db="EMBL/GenBank/DDBJ databases">
        <title>Plant Genome Project.</title>
        <authorList>
            <person name="Zhang R.-G."/>
        </authorList>
    </citation>
    <scope>NUCLEOTIDE SEQUENCE [LARGE SCALE GENOMIC DNA]</scope>
    <source>
        <tissue evidence="7">Rhizome</tissue>
    </source>
</reference>
<dbReference type="CDD" id="cd06071">
    <property type="entry name" value="Beach"/>
    <property type="match status" value="1"/>
</dbReference>
<keyword evidence="2" id="KW-0677">Repeat</keyword>
<protein>
    <recommendedName>
        <fullName evidence="9">Inactive serine/threonine-protein kinase lvsG</fullName>
    </recommendedName>
</protein>
<dbReference type="EMBL" id="JACMSC010000015">
    <property type="protein sequence ID" value="KAG6487689.1"/>
    <property type="molecule type" value="Genomic_DNA"/>
</dbReference>
<feature type="domain" description="BEACH" evidence="6">
    <location>
        <begin position="310"/>
        <end position="580"/>
    </location>
</feature>
<dbReference type="InterPro" id="IPR036372">
    <property type="entry name" value="BEACH_dom_sf"/>
</dbReference>
<dbReference type="PROSITE" id="PS50082">
    <property type="entry name" value="WD_REPEATS_2"/>
    <property type="match status" value="1"/>
</dbReference>
<dbReference type="InterPro" id="IPR019775">
    <property type="entry name" value="WD40_repeat_CS"/>
</dbReference>
<dbReference type="SMART" id="SM00320">
    <property type="entry name" value="WD40"/>
    <property type="match status" value="6"/>
</dbReference>
<evidence type="ECO:0000259" key="6">
    <source>
        <dbReference type="PROSITE" id="PS50197"/>
    </source>
</evidence>
<dbReference type="SMART" id="SM01026">
    <property type="entry name" value="Beach"/>
    <property type="match status" value="1"/>
</dbReference>
<evidence type="ECO:0000256" key="3">
    <source>
        <dbReference type="PROSITE-ProRule" id="PRU00221"/>
    </source>
</evidence>
<dbReference type="Gene3D" id="2.130.10.10">
    <property type="entry name" value="YVTN repeat-like/Quinoprotein amine dehydrogenase"/>
    <property type="match status" value="2"/>
</dbReference>
<feature type="compositionally biased region" description="Basic and acidic residues" evidence="4">
    <location>
        <begin position="69"/>
        <end position="78"/>
    </location>
</feature>
<feature type="domain" description="Protein kinase" evidence="5">
    <location>
        <begin position="126"/>
        <end position="509"/>
    </location>
</feature>
<organism evidence="7 8">
    <name type="scientific">Zingiber officinale</name>
    <name type="common">Ginger</name>
    <name type="synonym">Amomum zingiber</name>
    <dbReference type="NCBI Taxonomy" id="94328"/>
    <lineage>
        <taxon>Eukaryota</taxon>
        <taxon>Viridiplantae</taxon>
        <taxon>Streptophyta</taxon>
        <taxon>Embryophyta</taxon>
        <taxon>Tracheophyta</taxon>
        <taxon>Spermatophyta</taxon>
        <taxon>Magnoliopsida</taxon>
        <taxon>Liliopsida</taxon>
        <taxon>Zingiberales</taxon>
        <taxon>Zingiberaceae</taxon>
        <taxon>Zingiber</taxon>
    </lineage>
</organism>
<evidence type="ECO:0000256" key="1">
    <source>
        <dbReference type="ARBA" id="ARBA00022574"/>
    </source>
</evidence>
<dbReference type="PROSITE" id="PS50197">
    <property type="entry name" value="BEACH"/>
    <property type="match status" value="1"/>
</dbReference>
<dbReference type="SUPFAM" id="SSF81837">
    <property type="entry name" value="BEACH domain"/>
    <property type="match status" value="1"/>
</dbReference>
<proteinExistence type="predicted"/>